<sequence>MEEEPDMNVNLKKGVLNPDHPLLEKFQLALKEHLLLQINRMKEEIFEIESETKIKDAQREQLGVQTYEAQQMVCNQQKSLETIISNLETVTAAKEQVQNELELERKNHKDLVEKYHQSEKTNRELQNEIESVNLIIQQMTQWETKIESHISVNKRIAEKTRRDNMLAARENKQQDMLIYKLLVEIWKLESEIETINTQIRVKENEIEHLEQNVALGNTNVEALQSEYRCLMHSWNSVVVAIGNRDKGLECINEELTKLRERFKSTVSETDQVRKLIKKELMENERYTMIKSRFEMDIKNCTLQTEEEMKKKAVIDKEMLELQAILEGTDKEIEVIQNENQLRENALISLTKEFDRISAKKFELEEALLRNLEMQVVNNKISKNLAKIYSTMQVKKRDVEVIMTEAENKSSLIKSETESQKYKNDDNNRLLKEVLDQQAVLEKEADELQSEKDTYELLFRKREREVEVLNSKLEKVSTKPDISTSPQDFQILELEKYIEETQTSIKNLQMYWLREQNNILAVSNERQKQIHEINLLKKQTLILEQKNLKINDELEAYKKNEEKVSHNISNLQNKGVSLCENLFKKRNKKIDLDRNNSLLQTHYDSKLKEAELHLLQIEAEIAEIEEDKVTLSRELMDANREALEWDKKLLMAREALGLMKNERSAGGEVDNMKLEIHRMEVIYGQLKKAQEKLLKDLEYCLSRRNSIYMTSEARQKRNGPKEDRTRFNYQRKMDNLRNKMKQMDNEIKELKVKKRKSIDSAEAKEREIYECNQEANTLLEYSDDLLDQLETTKSNRQFNFELLVMQQKKHSMYHYLSMGRNTYTVYKTAEQLTSEYSKQKDMNGRLAKLVENLRSDFPNYDHPLNRINNTLKIAALTMYT</sequence>
<feature type="coiled-coil region" evidence="1">
    <location>
        <begin position="725"/>
        <end position="766"/>
    </location>
</feature>
<dbReference type="EMBL" id="OU896723">
    <property type="protein sequence ID" value="CAH1155012.1"/>
    <property type="molecule type" value="Genomic_DNA"/>
</dbReference>
<feature type="coiled-coil region" evidence="1">
    <location>
        <begin position="606"/>
        <end position="640"/>
    </location>
</feature>
<feature type="coiled-coil region" evidence="1">
    <location>
        <begin position="542"/>
        <end position="573"/>
    </location>
</feature>
<evidence type="ECO:0000313" key="2">
    <source>
        <dbReference type="EMBL" id="CAH1155012.1"/>
    </source>
</evidence>
<evidence type="ECO:0008006" key="4">
    <source>
        <dbReference type="Google" id="ProtNLM"/>
    </source>
</evidence>
<accession>A0A9P0GST2</accession>
<dbReference type="OrthoDB" id="6752441at2759"/>
<feature type="coiled-coil region" evidence="1">
    <location>
        <begin position="430"/>
        <end position="464"/>
    </location>
</feature>
<dbReference type="InterPro" id="IPR037386">
    <property type="entry name" value="CCDC40"/>
</dbReference>
<dbReference type="Proteomes" id="UP001153737">
    <property type="component" value="Chromosome 17"/>
</dbReference>
<evidence type="ECO:0000256" key="1">
    <source>
        <dbReference type="SAM" id="Coils"/>
    </source>
</evidence>
<gene>
    <name evidence="2" type="ORF">PHAECO_LOCUS5646</name>
</gene>
<dbReference type="GO" id="GO:0035082">
    <property type="term" value="P:axoneme assembly"/>
    <property type="evidence" value="ECO:0007669"/>
    <property type="project" value="InterPro"/>
</dbReference>
<name>A0A9P0GST2_PHACE</name>
<keyword evidence="3" id="KW-1185">Reference proteome</keyword>
<dbReference type="GO" id="GO:0005737">
    <property type="term" value="C:cytoplasm"/>
    <property type="evidence" value="ECO:0007669"/>
    <property type="project" value="TreeGrafter"/>
</dbReference>
<proteinExistence type="predicted"/>
<feature type="coiled-coil region" evidence="1">
    <location>
        <begin position="185"/>
        <end position="268"/>
    </location>
</feature>
<reference evidence="2" key="2">
    <citation type="submission" date="2022-10" db="EMBL/GenBank/DDBJ databases">
        <authorList>
            <consortium name="ENA_rothamsted_submissions"/>
            <consortium name="culmorum"/>
            <person name="King R."/>
        </authorList>
    </citation>
    <scope>NUCLEOTIDE SEQUENCE</scope>
</reference>
<organism evidence="2 3">
    <name type="scientific">Phaedon cochleariae</name>
    <name type="common">Mustard beetle</name>
    <dbReference type="NCBI Taxonomy" id="80249"/>
    <lineage>
        <taxon>Eukaryota</taxon>
        <taxon>Metazoa</taxon>
        <taxon>Ecdysozoa</taxon>
        <taxon>Arthropoda</taxon>
        <taxon>Hexapoda</taxon>
        <taxon>Insecta</taxon>
        <taxon>Pterygota</taxon>
        <taxon>Neoptera</taxon>
        <taxon>Endopterygota</taxon>
        <taxon>Coleoptera</taxon>
        <taxon>Polyphaga</taxon>
        <taxon>Cucujiformia</taxon>
        <taxon>Chrysomeloidea</taxon>
        <taxon>Chrysomelidae</taxon>
        <taxon>Chrysomelinae</taxon>
        <taxon>Chrysomelini</taxon>
        <taxon>Phaedon</taxon>
    </lineage>
</organism>
<reference evidence="2" key="1">
    <citation type="submission" date="2022-01" db="EMBL/GenBank/DDBJ databases">
        <authorList>
            <person name="King R."/>
        </authorList>
    </citation>
    <scope>NUCLEOTIDE SEQUENCE</scope>
</reference>
<keyword evidence="1" id="KW-0175">Coiled coil</keyword>
<dbReference type="AlphaFoldDB" id="A0A9P0GST2"/>
<evidence type="ECO:0000313" key="3">
    <source>
        <dbReference type="Proteomes" id="UP001153737"/>
    </source>
</evidence>
<dbReference type="PANTHER" id="PTHR16275:SF8">
    <property type="entry name" value="COILED-COIL DOMAIN-CONTAINING PROTEIN 40"/>
    <property type="match status" value="1"/>
</dbReference>
<dbReference type="PANTHER" id="PTHR16275">
    <property type="entry name" value="COILED-COIL DOMAIN-CONTAINING PROTEIN 40"/>
    <property type="match status" value="1"/>
</dbReference>
<protein>
    <recommendedName>
        <fullName evidence="4">Coiled-coil domain-containing protein 40</fullName>
    </recommendedName>
</protein>
<feature type="coiled-coil region" evidence="1">
    <location>
        <begin position="80"/>
        <end position="135"/>
    </location>
</feature>